<dbReference type="Pfam" id="PF03781">
    <property type="entry name" value="FGE-sulfatase"/>
    <property type="match status" value="1"/>
</dbReference>
<protein>
    <submittedName>
        <fullName evidence="2">Sulfatase-modifying factor 1</fullName>
    </submittedName>
</protein>
<dbReference type="EMBL" id="BJCI01000002">
    <property type="protein sequence ID" value="GCL48622.1"/>
    <property type="molecule type" value="Genomic_DNA"/>
</dbReference>
<dbReference type="InterPro" id="IPR042095">
    <property type="entry name" value="SUMF_sf"/>
</dbReference>
<evidence type="ECO:0000313" key="3">
    <source>
        <dbReference type="Proteomes" id="UP000435041"/>
    </source>
</evidence>
<dbReference type="Gene3D" id="3.90.1580.10">
    <property type="entry name" value="paralog of FGE (formylglycine-generating enzyme)"/>
    <property type="match status" value="1"/>
</dbReference>
<dbReference type="PANTHER" id="PTHR23150">
    <property type="entry name" value="SULFATASE MODIFYING FACTOR 1, 2"/>
    <property type="match status" value="1"/>
</dbReference>
<evidence type="ECO:0000313" key="2">
    <source>
        <dbReference type="EMBL" id="GCL48622.1"/>
    </source>
</evidence>
<dbReference type="GO" id="GO:0120147">
    <property type="term" value="F:formylglycine-generating oxidase activity"/>
    <property type="evidence" value="ECO:0007669"/>
    <property type="project" value="TreeGrafter"/>
</dbReference>
<proteinExistence type="predicted"/>
<dbReference type="InterPro" id="IPR005532">
    <property type="entry name" value="SUMF_dom"/>
</dbReference>
<dbReference type="InterPro" id="IPR016187">
    <property type="entry name" value="CTDL_fold"/>
</dbReference>
<sequence>MFQLLKHRLKDFSVEDGELYQRLRLTPEQLKILASEEITAETMPVQFREVLDNTEEEIITEKFNLTLFKSETVFVDERGQITAKEPVRAFYFEENPPSLKMLYIPSGEFWMGTEAEEIARLGEKYGVNWFKRESPRHLVKIAPFYLSQTPITQAQWLYIAQREDLKVERDLKPEPSYFKGSTNPVERVSWLDAVEFCQRLSKMTKKQYRLPSEAEWEYACRAGTTTPFHFGATLTSNLANYDARERFAKEPAGEYRSETTPVGQFPPNGFGLYDMHGNVWEWCQDDFQENYQGAPRDGSPRQEKSKKQQNQAKKALRGGSWCYYPNYCRSAYRYYYFRRDYVSSNYGFRVVCGAGRTL</sequence>
<comment type="caution">
    <text evidence="2">The sequence shown here is derived from an EMBL/GenBank/DDBJ whole genome shotgun (WGS) entry which is preliminary data.</text>
</comment>
<organism evidence="2 3">
    <name type="scientific">Microcystis aeruginosa NIES-3804</name>
    <dbReference type="NCBI Taxonomy" id="2517783"/>
    <lineage>
        <taxon>Bacteria</taxon>
        <taxon>Bacillati</taxon>
        <taxon>Cyanobacteriota</taxon>
        <taxon>Cyanophyceae</taxon>
        <taxon>Oscillatoriophycideae</taxon>
        <taxon>Chroococcales</taxon>
        <taxon>Microcystaceae</taxon>
        <taxon>Microcystis</taxon>
    </lineage>
</organism>
<evidence type="ECO:0000259" key="1">
    <source>
        <dbReference type="Pfam" id="PF03781"/>
    </source>
</evidence>
<name>A0A6H9GS98_MICAE</name>
<dbReference type="InterPro" id="IPR051043">
    <property type="entry name" value="Sulfatase_Mod_Factor_Kinase"/>
</dbReference>
<dbReference type="AlphaFoldDB" id="A0A6H9GS98"/>
<dbReference type="PANTHER" id="PTHR23150:SF19">
    <property type="entry name" value="FORMYLGLYCINE-GENERATING ENZYME"/>
    <property type="match status" value="1"/>
</dbReference>
<accession>A0A6H9GS98</accession>
<dbReference type="Proteomes" id="UP000435041">
    <property type="component" value="Unassembled WGS sequence"/>
</dbReference>
<feature type="domain" description="Sulfatase-modifying factor enzyme-like" evidence="1">
    <location>
        <begin position="100"/>
        <end position="351"/>
    </location>
</feature>
<gene>
    <name evidence="2" type="ORF">NIES3804_01730</name>
</gene>
<dbReference type="SUPFAM" id="SSF56436">
    <property type="entry name" value="C-type lectin-like"/>
    <property type="match status" value="1"/>
</dbReference>
<reference evidence="2 3" key="1">
    <citation type="submission" date="2019-02" db="EMBL/GenBank/DDBJ databases">
        <title>Draft genome sequence of Arthrospira platensis NIES-3804.</title>
        <authorList>
            <person name="Yamaguchi H."/>
            <person name="Suzuki S."/>
            <person name="Kawachi M."/>
        </authorList>
    </citation>
    <scope>NUCLEOTIDE SEQUENCE [LARGE SCALE GENOMIC DNA]</scope>
    <source>
        <strain evidence="2 3">NIES-3804</strain>
    </source>
</reference>